<evidence type="ECO:0000256" key="1">
    <source>
        <dbReference type="ARBA" id="ARBA00004651"/>
    </source>
</evidence>
<reference evidence="10" key="1">
    <citation type="submission" date="2022-03" db="EMBL/GenBank/DDBJ databases">
        <title>Gramella crocea sp. nov., isolated from activated sludge of a seafood processing plant.</title>
        <authorList>
            <person name="Zhang X."/>
        </authorList>
    </citation>
    <scope>NUCLEOTIDE SEQUENCE</scope>
    <source>
        <strain evidence="10">YJ019</strain>
    </source>
</reference>
<name>A0A9X1V2P8_9FLAO</name>
<evidence type="ECO:0000256" key="3">
    <source>
        <dbReference type="ARBA" id="ARBA00022475"/>
    </source>
</evidence>
<evidence type="ECO:0000256" key="7">
    <source>
        <dbReference type="SAM" id="Phobius"/>
    </source>
</evidence>
<evidence type="ECO:0000313" key="11">
    <source>
        <dbReference type="Proteomes" id="UP001139226"/>
    </source>
</evidence>
<dbReference type="PANTHER" id="PTHR30221:SF1">
    <property type="entry name" value="SMALL-CONDUCTANCE MECHANOSENSITIVE CHANNEL"/>
    <property type="match status" value="1"/>
</dbReference>
<feature type="transmembrane region" description="Helical" evidence="7">
    <location>
        <begin position="86"/>
        <end position="107"/>
    </location>
</feature>
<dbReference type="Pfam" id="PF21082">
    <property type="entry name" value="MS_channel_3rd"/>
    <property type="match status" value="1"/>
</dbReference>
<comment type="similarity">
    <text evidence="2">Belongs to the MscS (TC 1.A.23) family.</text>
</comment>
<dbReference type="SUPFAM" id="SSF50182">
    <property type="entry name" value="Sm-like ribonucleoproteins"/>
    <property type="match status" value="1"/>
</dbReference>
<dbReference type="GO" id="GO:0005886">
    <property type="term" value="C:plasma membrane"/>
    <property type="evidence" value="ECO:0007669"/>
    <property type="project" value="UniProtKB-SubCell"/>
</dbReference>
<dbReference type="Gene3D" id="2.30.30.60">
    <property type="match status" value="1"/>
</dbReference>
<evidence type="ECO:0000256" key="2">
    <source>
        <dbReference type="ARBA" id="ARBA00008017"/>
    </source>
</evidence>
<dbReference type="InterPro" id="IPR049278">
    <property type="entry name" value="MS_channel_C"/>
</dbReference>
<feature type="transmembrane region" description="Helical" evidence="7">
    <location>
        <begin position="6"/>
        <end position="28"/>
    </location>
</feature>
<comment type="caution">
    <text evidence="10">The sequence shown here is derived from an EMBL/GenBank/DDBJ whole genome shotgun (WGS) entry which is preliminary data.</text>
</comment>
<sequence>MEPKIAAVYAVLVVIFIIILLLFIRFIHRMLVKRAREKNPESEFHSLNIINRIVNTLTLIFGIFLLSFIFFDESHYKEIGENFRKIFYIGIVSIFSIVFASIVESFFSRMIKRRVSSGEDPTSYKFLRYLSVVTVYFIGLILIALAFPSLRSIAHTAIGGAGVAAIIIGVASQEALSNIVGGVFIIAFRPFKIGDIIRISEELVGTVHDITLRHTVIRNYENKMIVIPNSIINKEKVTNYDLEEKRVCQWIEIGISYDSDIDLAKKIMKEECETHPNIIDVRSNLEIRNNVPKVIVRVIELGNSAVTLRAWAWAWDFSSAFVMKCDLYENIKKRFDREGIEIPFPHRTLVFKDSKVKTEIL</sequence>
<gene>
    <name evidence="10" type="ORF">ML462_08355</name>
</gene>
<dbReference type="InterPro" id="IPR023408">
    <property type="entry name" value="MscS_beta-dom_sf"/>
</dbReference>
<dbReference type="InterPro" id="IPR045275">
    <property type="entry name" value="MscS_archaea/bacteria_type"/>
</dbReference>
<feature type="transmembrane region" description="Helical" evidence="7">
    <location>
        <begin position="127"/>
        <end position="147"/>
    </location>
</feature>
<evidence type="ECO:0000256" key="4">
    <source>
        <dbReference type="ARBA" id="ARBA00022692"/>
    </source>
</evidence>
<proteinExistence type="inferred from homology"/>
<dbReference type="InterPro" id="IPR006685">
    <property type="entry name" value="MscS_channel_2nd"/>
</dbReference>
<keyword evidence="11" id="KW-1185">Reference proteome</keyword>
<dbReference type="InterPro" id="IPR010920">
    <property type="entry name" value="LSM_dom_sf"/>
</dbReference>
<feature type="domain" description="Mechanosensitive ion channel MscS C-terminal" evidence="9">
    <location>
        <begin position="251"/>
        <end position="342"/>
    </location>
</feature>
<evidence type="ECO:0000259" key="9">
    <source>
        <dbReference type="Pfam" id="PF21082"/>
    </source>
</evidence>
<dbReference type="Gene3D" id="1.10.287.1260">
    <property type="match status" value="1"/>
</dbReference>
<keyword evidence="4 7" id="KW-0812">Transmembrane</keyword>
<dbReference type="Proteomes" id="UP001139226">
    <property type="component" value="Unassembled WGS sequence"/>
</dbReference>
<dbReference type="RefSeq" id="WP_240713349.1">
    <property type="nucleotide sequence ID" value="NZ_JAKVTV010000002.1"/>
</dbReference>
<comment type="subcellular location">
    <subcellularLocation>
        <location evidence="1">Cell membrane</location>
        <topology evidence="1">Multi-pass membrane protein</topology>
    </subcellularLocation>
</comment>
<keyword evidence="6 7" id="KW-0472">Membrane</keyword>
<dbReference type="GO" id="GO:0008381">
    <property type="term" value="F:mechanosensitive monoatomic ion channel activity"/>
    <property type="evidence" value="ECO:0007669"/>
    <property type="project" value="InterPro"/>
</dbReference>
<dbReference type="EMBL" id="JAKVTV010000002">
    <property type="protein sequence ID" value="MCH4823185.1"/>
    <property type="molecule type" value="Genomic_DNA"/>
</dbReference>
<feature type="transmembrane region" description="Helical" evidence="7">
    <location>
        <begin position="49"/>
        <end position="71"/>
    </location>
</feature>
<dbReference type="Gene3D" id="3.30.70.100">
    <property type="match status" value="1"/>
</dbReference>
<dbReference type="Pfam" id="PF00924">
    <property type="entry name" value="MS_channel_2nd"/>
    <property type="match status" value="1"/>
</dbReference>
<dbReference type="InterPro" id="IPR011066">
    <property type="entry name" value="MscS_channel_C_sf"/>
</dbReference>
<evidence type="ECO:0000259" key="8">
    <source>
        <dbReference type="Pfam" id="PF00924"/>
    </source>
</evidence>
<dbReference type="PANTHER" id="PTHR30221">
    <property type="entry name" value="SMALL-CONDUCTANCE MECHANOSENSITIVE CHANNEL"/>
    <property type="match status" value="1"/>
</dbReference>
<protein>
    <submittedName>
        <fullName evidence="10">Mechanosensitive ion channel family protein</fullName>
    </submittedName>
</protein>
<accession>A0A9X1V2P8</accession>
<evidence type="ECO:0000256" key="6">
    <source>
        <dbReference type="ARBA" id="ARBA00023136"/>
    </source>
</evidence>
<organism evidence="10 11">
    <name type="scientific">Christiangramia lutea</name>
    <dbReference type="NCBI Taxonomy" id="1607951"/>
    <lineage>
        <taxon>Bacteria</taxon>
        <taxon>Pseudomonadati</taxon>
        <taxon>Bacteroidota</taxon>
        <taxon>Flavobacteriia</taxon>
        <taxon>Flavobacteriales</taxon>
        <taxon>Flavobacteriaceae</taxon>
        <taxon>Christiangramia</taxon>
    </lineage>
</organism>
<feature type="domain" description="Mechanosensitive ion channel MscS" evidence="8">
    <location>
        <begin position="175"/>
        <end position="240"/>
    </location>
</feature>
<evidence type="ECO:0000313" key="10">
    <source>
        <dbReference type="EMBL" id="MCH4823185.1"/>
    </source>
</evidence>
<keyword evidence="5 7" id="KW-1133">Transmembrane helix</keyword>
<dbReference type="AlphaFoldDB" id="A0A9X1V2P8"/>
<evidence type="ECO:0000256" key="5">
    <source>
        <dbReference type="ARBA" id="ARBA00022989"/>
    </source>
</evidence>
<dbReference type="SUPFAM" id="SSF82689">
    <property type="entry name" value="Mechanosensitive channel protein MscS (YggB), C-terminal domain"/>
    <property type="match status" value="1"/>
</dbReference>
<keyword evidence="3" id="KW-1003">Cell membrane</keyword>